<dbReference type="EMBL" id="ABED02000028">
    <property type="protein sequence ID" value="EDP20926.1"/>
    <property type="molecule type" value="Genomic_DNA"/>
</dbReference>
<gene>
    <name evidence="2" type="ORF">FAEPRAM212_00547</name>
    <name evidence="1" type="ORF">FAEPRAM212_02252</name>
</gene>
<evidence type="ECO:0000313" key="2">
    <source>
        <dbReference type="EMBL" id="EDP22541.1"/>
    </source>
</evidence>
<name>A8S7S3_9FIRM</name>
<dbReference type="AlphaFoldDB" id="A8S7S3"/>
<reference evidence="2 3" key="2">
    <citation type="submission" date="2007-09" db="EMBL/GenBank/DDBJ databases">
        <authorList>
            <person name="Fulton L."/>
            <person name="Clifton S."/>
            <person name="Fulton B."/>
            <person name="Xu J."/>
            <person name="Minx P."/>
            <person name="Pepin K.H."/>
            <person name="Johnson M."/>
            <person name="Thiruvilangam P."/>
            <person name="Bhonagiri V."/>
            <person name="Nash W.E."/>
            <person name="Mardis E.R."/>
            <person name="Wilson R.K."/>
        </authorList>
    </citation>
    <scope>NUCLEOTIDE SEQUENCE [LARGE SCALE GENOMIC DNA]</scope>
    <source>
        <strain evidence="2 3">M21/2</strain>
    </source>
</reference>
<dbReference type="HOGENOM" id="CLU_3270333_0_0_9"/>
<dbReference type="EMBL" id="ABED02000018">
    <property type="protein sequence ID" value="EDP22541.1"/>
    <property type="molecule type" value="Genomic_DNA"/>
</dbReference>
<evidence type="ECO:0000313" key="3">
    <source>
        <dbReference type="Proteomes" id="UP000005945"/>
    </source>
</evidence>
<proteinExistence type="predicted"/>
<organism evidence="2 3">
    <name type="scientific">Faecalibacterium prausnitzii M21/2</name>
    <dbReference type="NCBI Taxonomy" id="411485"/>
    <lineage>
        <taxon>Bacteria</taxon>
        <taxon>Bacillati</taxon>
        <taxon>Bacillota</taxon>
        <taxon>Clostridia</taxon>
        <taxon>Eubacteriales</taxon>
        <taxon>Oscillospiraceae</taxon>
        <taxon>Faecalibacterium</taxon>
    </lineage>
</organism>
<evidence type="ECO:0000313" key="1">
    <source>
        <dbReference type="EMBL" id="EDP20926.1"/>
    </source>
</evidence>
<dbReference type="Proteomes" id="UP000005945">
    <property type="component" value="Unassembled WGS sequence"/>
</dbReference>
<reference evidence="2 3" key="1">
    <citation type="submission" date="2007-09" db="EMBL/GenBank/DDBJ databases">
        <title>Draft genome sequence of Faecalibacterium prausnitzii M21/2.</title>
        <authorList>
            <person name="Sudarsanam P."/>
            <person name="Ley R."/>
            <person name="Guruge J."/>
            <person name="Turnbaugh P.J."/>
            <person name="Mahowald M."/>
            <person name="Liep D."/>
            <person name="Gordon J."/>
        </authorList>
    </citation>
    <scope>NUCLEOTIDE SEQUENCE [LARGE SCALE GENOMIC DNA]</scope>
    <source>
        <strain evidence="2 3">M21/2</strain>
    </source>
</reference>
<sequence>MKQKHQSSHFGVSGAVHNIALPGGRRVRGFVGIEPLVHPCP</sequence>
<comment type="caution">
    <text evidence="2">The sequence shown here is derived from an EMBL/GenBank/DDBJ whole genome shotgun (WGS) entry which is preliminary data.</text>
</comment>
<accession>A8S7S3</accession>
<protein>
    <submittedName>
        <fullName evidence="2">Uncharacterized protein</fullName>
    </submittedName>
</protein>